<gene>
    <name evidence="5" type="ORF">R1CP_36100</name>
</gene>
<evidence type="ECO:0008006" key="7">
    <source>
        <dbReference type="Google" id="ProtNLM"/>
    </source>
</evidence>
<dbReference type="Gene3D" id="1.10.10.2840">
    <property type="entry name" value="PucR C-terminal helix-turn-helix domain"/>
    <property type="match status" value="1"/>
</dbReference>
<comment type="similarity">
    <text evidence="1">Belongs to the CdaR family.</text>
</comment>
<dbReference type="InterPro" id="IPR051448">
    <property type="entry name" value="CdaR-like_regulators"/>
</dbReference>
<dbReference type="InterPro" id="IPR025736">
    <property type="entry name" value="PucR_C-HTH_dom"/>
</dbReference>
<proteinExistence type="inferred from homology"/>
<evidence type="ECO:0000313" key="5">
    <source>
        <dbReference type="EMBL" id="ANS31826.1"/>
    </source>
</evidence>
<dbReference type="AlphaFoldDB" id="A0A1B1KGU3"/>
<reference evidence="5 6" key="1">
    <citation type="submission" date="2014-07" db="EMBL/GenBank/DDBJ databases">
        <authorList>
            <person name="Zhang J.E."/>
            <person name="Yang H."/>
            <person name="Guo J."/>
            <person name="Deng Z."/>
            <person name="Luo H."/>
            <person name="Luo M."/>
            <person name="Zhao B."/>
        </authorList>
    </citation>
    <scope>NUCLEOTIDE SEQUENCE [LARGE SCALE GENOMIC DNA]</scope>
    <source>
        <strain evidence="5 6">1CP</strain>
        <plasmid evidence="6">Plasmid pr1cp1</plasmid>
    </source>
</reference>
<protein>
    <recommendedName>
        <fullName evidence="7">PucR family transcriptional regulator</fullName>
    </recommendedName>
</protein>
<dbReference type="Pfam" id="PF17853">
    <property type="entry name" value="GGDEF_2"/>
    <property type="match status" value="1"/>
</dbReference>
<dbReference type="PANTHER" id="PTHR33744:SF1">
    <property type="entry name" value="DNA-BINDING TRANSCRIPTIONAL ACTIVATOR ADER"/>
    <property type="match status" value="1"/>
</dbReference>
<dbReference type="EMBL" id="CP009112">
    <property type="protein sequence ID" value="ANS31826.1"/>
    <property type="molecule type" value="Genomic_DNA"/>
</dbReference>
<name>A0A1B1KGU3_RHOOP</name>
<organism evidence="5 6">
    <name type="scientific">Rhodococcus opacus</name>
    <name type="common">Nocardia opaca</name>
    <dbReference type="NCBI Taxonomy" id="37919"/>
    <lineage>
        <taxon>Bacteria</taxon>
        <taxon>Bacillati</taxon>
        <taxon>Actinomycetota</taxon>
        <taxon>Actinomycetes</taxon>
        <taxon>Mycobacteriales</taxon>
        <taxon>Nocardiaceae</taxon>
        <taxon>Rhodococcus</taxon>
    </lineage>
</organism>
<sequence length="444" mass="49182">MTESWSLPGKLSVDPQNLERLRELTRKIGERLQRETDAISHGMTAEIAAAVGELDDRAMRDALHSSVTDNVEVMIDQLAHSKEVSDLPSLPHAHRYAEELARQDVPESSLRRAYHVGSHYLLARIFDQVQEIDCPPHEQPPLYRHLAGWLYQYIDAITRQVIATYQEEQRSSHERAARTTFTWVNRVLEAEDVSPREFSAATKYRLDQVHVACRVWVDDRADQPAHTPALAPLIDQVRAMLGGRDDPLVVVTGRREADVWFGGVHRVDTRAFDSVVASAGGYRLAFGSPGFGPDGFRASRSQAHQASRIAHVASDPTARVTSYADEGIPVISRLIDDLPATRAWVHDVLGELAVDSDAAARQRDTVRVFLESAFSYSATASQLMLHRNSIRYRLEKASLQLGRGVADKPLDTQLALALCRVLGSVVLVPESRPGTAGASSPARE</sequence>
<dbReference type="Pfam" id="PF13556">
    <property type="entry name" value="HTH_30"/>
    <property type="match status" value="1"/>
</dbReference>
<dbReference type="PATRIC" id="fig|37919.13.peg.7601"/>
<evidence type="ECO:0000256" key="1">
    <source>
        <dbReference type="ARBA" id="ARBA00006754"/>
    </source>
</evidence>
<dbReference type="InterPro" id="IPR025751">
    <property type="entry name" value="RsbRD_N_dom"/>
</dbReference>
<dbReference type="RefSeq" id="WP_065493420.1">
    <property type="nucleotide sequence ID" value="NZ_JASIRG010000027.1"/>
</dbReference>
<evidence type="ECO:0000313" key="6">
    <source>
        <dbReference type="Proteomes" id="UP000186108"/>
    </source>
</evidence>
<geneLocation type="plasmid" evidence="6">
    <name>pr1cp1</name>
</geneLocation>
<feature type="domain" description="CdaR GGDEF-like" evidence="4">
    <location>
        <begin position="196"/>
        <end position="309"/>
    </location>
</feature>
<feature type="domain" description="PucR C-terminal helix-turn-helix" evidence="2">
    <location>
        <begin position="364"/>
        <end position="418"/>
    </location>
</feature>
<evidence type="ECO:0000259" key="3">
    <source>
        <dbReference type="Pfam" id="PF14361"/>
    </source>
</evidence>
<dbReference type="InterPro" id="IPR041522">
    <property type="entry name" value="CdaR_GGDEF"/>
</dbReference>
<dbReference type="Proteomes" id="UP000186108">
    <property type="component" value="Plasmid pR1CP1"/>
</dbReference>
<dbReference type="PANTHER" id="PTHR33744">
    <property type="entry name" value="CARBOHYDRATE DIACID REGULATOR"/>
    <property type="match status" value="1"/>
</dbReference>
<dbReference type="Pfam" id="PF14361">
    <property type="entry name" value="RsbRD_N"/>
    <property type="match status" value="1"/>
</dbReference>
<accession>A0A1B1KGU3</accession>
<keyword evidence="5" id="KW-0614">Plasmid</keyword>
<evidence type="ECO:0000259" key="2">
    <source>
        <dbReference type="Pfam" id="PF13556"/>
    </source>
</evidence>
<dbReference type="InterPro" id="IPR042070">
    <property type="entry name" value="PucR_C-HTH_sf"/>
</dbReference>
<feature type="domain" description="RsbT co-antagonist protein RsbRD N-terminal" evidence="3">
    <location>
        <begin position="38"/>
        <end position="178"/>
    </location>
</feature>
<evidence type="ECO:0000259" key="4">
    <source>
        <dbReference type="Pfam" id="PF17853"/>
    </source>
</evidence>